<dbReference type="Pfam" id="PF14302">
    <property type="entry name" value="DUF4377"/>
    <property type="match status" value="1"/>
</dbReference>
<sequence length="238" mass="26883">MNKLLLILSFAFLCVSCQKQETKRIYIADRTVDCDGVAPQQCMLLKDAQSQDWTYFYDTIEGFDYEEGFTYELEVAVNTIENPLADGYSTQYSLIKIISKNQNSAISQNIVLQNQESQENVSSIVYEASTRGSFLRIKVDKNTIQKTTDRSLENVTEKRCSKEDWATILSFLENIQLKNIDDLIAPTQKSSVDAALQAKLKITAMGDTYSSTNFDHGNPPQEIKQLVNTILSLSESIE</sequence>
<dbReference type="Proteomes" id="UP001597344">
    <property type="component" value="Unassembled WGS sequence"/>
</dbReference>
<proteinExistence type="predicted"/>
<reference evidence="3" key="1">
    <citation type="journal article" date="2019" name="Int. J. Syst. Evol. Microbiol.">
        <title>The Global Catalogue of Microorganisms (GCM) 10K type strain sequencing project: providing services to taxonomists for standard genome sequencing and annotation.</title>
        <authorList>
            <consortium name="The Broad Institute Genomics Platform"/>
            <consortium name="The Broad Institute Genome Sequencing Center for Infectious Disease"/>
            <person name="Wu L."/>
            <person name="Ma J."/>
        </authorList>
    </citation>
    <scope>NUCLEOTIDE SEQUENCE [LARGE SCALE GENOMIC DNA]</scope>
    <source>
        <strain evidence="3">DT92</strain>
    </source>
</reference>
<feature type="domain" description="DUF4377" evidence="1">
    <location>
        <begin position="26"/>
        <end position="100"/>
    </location>
</feature>
<name>A0ABW5AVH2_9FLAO</name>
<comment type="caution">
    <text evidence="2">The sequence shown here is derived from an EMBL/GenBank/DDBJ whole genome shotgun (WGS) entry which is preliminary data.</text>
</comment>
<evidence type="ECO:0000259" key="1">
    <source>
        <dbReference type="Pfam" id="PF14302"/>
    </source>
</evidence>
<dbReference type="RefSeq" id="WP_378319283.1">
    <property type="nucleotide sequence ID" value="NZ_JBHUHY010000003.1"/>
</dbReference>
<keyword evidence="3" id="KW-1185">Reference proteome</keyword>
<organism evidence="2 3">
    <name type="scientific">Aquimarina celericrescens</name>
    <dbReference type="NCBI Taxonomy" id="1964542"/>
    <lineage>
        <taxon>Bacteria</taxon>
        <taxon>Pseudomonadati</taxon>
        <taxon>Bacteroidota</taxon>
        <taxon>Flavobacteriia</taxon>
        <taxon>Flavobacteriales</taxon>
        <taxon>Flavobacteriaceae</taxon>
        <taxon>Aquimarina</taxon>
    </lineage>
</organism>
<gene>
    <name evidence="2" type="ORF">ACFSJT_05840</name>
</gene>
<dbReference type="EMBL" id="JBHUHY010000003">
    <property type="protein sequence ID" value="MFD2186305.1"/>
    <property type="molecule type" value="Genomic_DNA"/>
</dbReference>
<accession>A0ABW5AVH2</accession>
<evidence type="ECO:0000313" key="3">
    <source>
        <dbReference type="Proteomes" id="UP001597344"/>
    </source>
</evidence>
<dbReference type="InterPro" id="IPR025485">
    <property type="entry name" value="DUF4377"/>
</dbReference>
<protein>
    <submittedName>
        <fullName evidence="2">DUF4377 domain-containing protein</fullName>
    </submittedName>
</protein>
<evidence type="ECO:0000313" key="2">
    <source>
        <dbReference type="EMBL" id="MFD2186305.1"/>
    </source>
</evidence>